<evidence type="ECO:0000259" key="20">
    <source>
        <dbReference type="PROSITE" id="PS51387"/>
    </source>
</evidence>
<dbReference type="PROSITE" id="PS51387">
    <property type="entry name" value="FAD_PCMH"/>
    <property type="match status" value="1"/>
</dbReference>
<comment type="catalytic activity">
    <reaction evidence="18 19">
        <text>UDP-N-acetyl-alpha-D-muramate + NADP(+) = UDP-N-acetyl-3-O-(1-carboxyvinyl)-alpha-D-glucosamine + NADPH + H(+)</text>
        <dbReference type="Rhea" id="RHEA:12248"/>
        <dbReference type="ChEBI" id="CHEBI:15378"/>
        <dbReference type="ChEBI" id="CHEBI:57783"/>
        <dbReference type="ChEBI" id="CHEBI:58349"/>
        <dbReference type="ChEBI" id="CHEBI:68483"/>
        <dbReference type="ChEBI" id="CHEBI:70757"/>
        <dbReference type="EC" id="1.3.1.98"/>
    </reaction>
</comment>
<dbReference type="AlphaFoldDB" id="A0A964XRY7"/>
<dbReference type="InterPro" id="IPR036635">
    <property type="entry name" value="MurB_C_sf"/>
</dbReference>
<keyword evidence="12 19" id="KW-0133">Cell shape</keyword>
<reference evidence="21" key="1">
    <citation type="submission" date="2018-10" db="EMBL/GenBank/DDBJ databases">
        <title>Iterative Subtractive Binning of Freshwater Chronoseries Metagenomes Recovers Nearly Complete Genomes from over Four Hundred Novel Species.</title>
        <authorList>
            <person name="Rodriguez-R L.M."/>
            <person name="Tsementzi D."/>
            <person name="Luo C."/>
            <person name="Konstantinidis K.T."/>
        </authorList>
    </citation>
    <scope>NUCLEOTIDE SEQUENCE</scope>
    <source>
        <strain evidence="21">WB7_6_001</strain>
    </source>
</reference>
<evidence type="ECO:0000256" key="14">
    <source>
        <dbReference type="ARBA" id="ARBA00023002"/>
    </source>
</evidence>
<dbReference type="EC" id="1.3.1.98" evidence="5 19"/>
<dbReference type="InterPro" id="IPR006094">
    <property type="entry name" value="Oxid_FAD_bind_N"/>
</dbReference>
<dbReference type="Pfam" id="PF01565">
    <property type="entry name" value="FAD_binding_4"/>
    <property type="match status" value="1"/>
</dbReference>
<keyword evidence="14 19" id="KW-0560">Oxidoreductase</keyword>
<gene>
    <name evidence="19 21" type="primary">murB</name>
    <name evidence="21" type="ORF">EBV32_01965</name>
</gene>
<feature type="active site" description="Proton donor" evidence="19">
    <location>
        <position position="223"/>
    </location>
</feature>
<dbReference type="Pfam" id="PF02873">
    <property type="entry name" value="MurB_C"/>
    <property type="match status" value="1"/>
</dbReference>
<evidence type="ECO:0000256" key="6">
    <source>
        <dbReference type="ARBA" id="ARBA00015188"/>
    </source>
</evidence>
<evidence type="ECO:0000256" key="16">
    <source>
        <dbReference type="ARBA" id="ARBA00023316"/>
    </source>
</evidence>
<accession>A0A964XRY7</accession>
<dbReference type="InterPro" id="IPR003170">
    <property type="entry name" value="MurB"/>
</dbReference>
<evidence type="ECO:0000256" key="5">
    <source>
        <dbReference type="ARBA" id="ARBA00012518"/>
    </source>
</evidence>
<evidence type="ECO:0000256" key="3">
    <source>
        <dbReference type="ARBA" id="ARBA00004496"/>
    </source>
</evidence>
<comment type="pathway">
    <text evidence="4 19">Cell wall biogenesis; peptidoglycan biosynthesis.</text>
</comment>
<evidence type="ECO:0000313" key="22">
    <source>
        <dbReference type="Proteomes" id="UP000713222"/>
    </source>
</evidence>
<evidence type="ECO:0000313" key="21">
    <source>
        <dbReference type="EMBL" id="NBN87842.1"/>
    </source>
</evidence>
<feature type="domain" description="FAD-binding PCMH-type" evidence="20">
    <location>
        <begin position="31"/>
        <end position="194"/>
    </location>
</feature>
<evidence type="ECO:0000256" key="19">
    <source>
        <dbReference type="HAMAP-Rule" id="MF_00037"/>
    </source>
</evidence>
<dbReference type="HAMAP" id="MF_00037">
    <property type="entry name" value="MurB"/>
    <property type="match status" value="1"/>
</dbReference>
<dbReference type="PANTHER" id="PTHR21071:SF4">
    <property type="entry name" value="UDP-N-ACETYLENOLPYRUVOYLGLUCOSAMINE REDUCTASE"/>
    <property type="match status" value="1"/>
</dbReference>
<keyword evidence="13 19" id="KW-0573">Peptidoglycan synthesis</keyword>
<comment type="cofactor">
    <cofactor evidence="1 19">
        <name>FAD</name>
        <dbReference type="ChEBI" id="CHEBI:57692"/>
    </cofactor>
</comment>
<comment type="similarity">
    <text evidence="19">Belongs to the MurB family.</text>
</comment>
<name>A0A964XRY7_9PROT</name>
<dbReference type="Gene3D" id="3.90.78.10">
    <property type="entry name" value="UDP-N-acetylenolpyruvoylglucosamine reductase, C-terminal domain"/>
    <property type="match status" value="1"/>
</dbReference>
<dbReference type="GO" id="GO:0051301">
    <property type="term" value="P:cell division"/>
    <property type="evidence" value="ECO:0007669"/>
    <property type="project" value="UniProtKB-KW"/>
</dbReference>
<keyword evidence="8 19" id="KW-0132">Cell division</keyword>
<evidence type="ECO:0000256" key="12">
    <source>
        <dbReference type="ARBA" id="ARBA00022960"/>
    </source>
</evidence>
<dbReference type="InterPro" id="IPR011601">
    <property type="entry name" value="MurB_C"/>
</dbReference>
<dbReference type="SUPFAM" id="SSF56176">
    <property type="entry name" value="FAD-binding/transporter-associated domain-like"/>
    <property type="match status" value="1"/>
</dbReference>
<comment type="subcellular location">
    <subcellularLocation>
        <location evidence="3 19">Cytoplasm</location>
    </subcellularLocation>
</comment>
<keyword evidence="15 19" id="KW-0131">Cell cycle</keyword>
<evidence type="ECO:0000256" key="11">
    <source>
        <dbReference type="ARBA" id="ARBA00022857"/>
    </source>
</evidence>
<proteinExistence type="inferred from homology"/>
<evidence type="ECO:0000256" key="15">
    <source>
        <dbReference type="ARBA" id="ARBA00023306"/>
    </source>
</evidence>
<keyword evidence="16 19" id="KW-0961">Cell wall biogenesis/degradation</keyword>
<evidence type="ECO:0000256" key="10">
    <source>
        <dbReference type="ARBA" id="ARBA00022827"/>
    </source>
</evidence>
<dbReference type="Gene3D" id="3.30.465.10">
    <property type="match status" value="1"/>
</dbReference>
<protein>
    <recommendedName>
        <fullName evidence="6 19">UDP-N-acetylenolpyruvoylglucosamine reductase</fullName>
        <ecNumber evidence="5 19">1.3.1.98</ecNumber>
    </recommendedName>
    <alternativeName>
        <fullName evidence="17 19">UDP-N-acetylmuramate dehydrogenase</fullName>
    </alternativeName>
</protein>
<evidence type="ECO:0000256" key="13">
    <source>
        <dbReference type="ARBA" id="ARBA00022984"/>
    </source>
</evidence>
<keyword evidence="7 19" id="KW-0963">Cytoplasm</keyword>
<dbReference type="GO" id="GO:0071949">
    <property type="term" value="F:FAD binding"/>
    <property type="evidence" value="ECO:0007669"/>
    <property type="project" value="InterPro"/>
</dbReference>
<dbReference type="GO" id="GO:0005829">
    <property type="term" value="C:cytosol"/>
    <property type="evidence" value="ECO:0007669"/>
    <property type="project" value="TreeGrafter"/>
</dbReference>
<dbReference type="NCBIfam" id="NF010480">
    <property type="entry name" value="PRK13905.1"/>
    <property type="match status" value="1"/>
</dbReference>
<dbReference type="InterPro" id="IPR036318">
    <property type="entry name" value="FAD-bd_PCMH-like_sf"/>
</dbReference>
<dbReference type="GO" id="GO:0008762">
    <property type="term" value="F:UDP-N-acetylmuramate dehydrogenase activity"/>
    <property type="evidence" value="ECO:0007669"/>
    <property type="project" value="UniProtKB-UniRule"/>
</dbReference>
<dbReference type="Gene3D" id="3.30.43.10">
    <property type="entry name" value="Uridine Diphospho-n-acetylenolpyruvylglucosamine Reductase, domain 2"/>
    <property type="match status" value="1"/>
</dbReference>
<dbReference type="GO" id="GO:0009252">
    <property type="term" value="P:peptidoglycan biosynthetic process"/>
    <property type="evidence" value="ECO:0007669"/>
    <property type="project" value="UniProtKB-UniRule"/>
</dbReference>
<dbReference type="EMBL" id="RGET01000017">
    <property type="protein sequence ID" value="NBN87842.1"/>
    <property type="molecule type" value="Genomic_DNA"/>
</dbReference>
<evidence type="ECO:0000256" key="7">
    <source>
        <dbReference type="ARBA" id="ARBA00022490"/>
    </source>
</evidence>
<dbReference type="SUPFAM" id="SSF56194">
    <property type="entry name" value="Uridine diphospho-N-Acetylenolpyruvylglucosamine reductase, MurB, C-terminal domain"/>
    <property type="match status" value="1"/>
</dbReference>
<keyword evidence="9 19" id="KW-0285">Flavoprotein</keyword>
<dbReference type="InterPro" id="IPR016167">
    <property type="entry name" value="FAD-bd_PCMH_sub1"/>
</dbReference>
<evidence type="ECO:0000256" key="1">
    <source>
        <dbReference type="ARBA" id="ARBA00001974"/>
    </source>
</evidence>
<dbReference type="InterPro" id="IPR016169">
    <property type="entry name" value="FAD-bd_PCMH_sub2"/>
</dbReference>
<evidence type="ECO:0000256" key="8">
    <source>
        <dbReference type="ARBA" id="ARBA00022618"/>
    </source>
</evidence>
<evidence type="ECO:0000256" key="4">
    <source>
        <dbReference type="ARBA" id="ARBA00004752"/>
    </source>
</evidence>
<evidence type="ECO:0000256" key="18">
    <source>
        <dbReference type="ARBA" id="ARBA00048914"/>
    </source>
</evidence>
<comment type="function">
    <text evidence="2 19">Cell wall formation.</text>
</comment>
<dbReference type="InterPro" id="IPR016166">
    <property type="entry name" value="FAD-bd_PCMH"/>
</dbReference>
<feature type="active site" evidence="19">
    <location>
        <position position="174"/>
    </location>
</feature>
<sequence>MSINFYSQLRKNLQGDLRENFDLSKSNWLGIGGKAKFIFKPKDLKDLQIFLKNNNQHLPIIVIGSGSNLLIRDKGFDGVVIKFGKDFDYIKINNDIINCGPSTQKSLLAKYAANNNLTGFEFLYCIPGTVAGGVVMNSGCYGSDMSKVVLSISIIDMNGEIRIINNKDINFSYRHTSLTKNQIITNIEMKGSFLEKQKILEIMENLKNKKDTDQPQKIKTGGSTFKNPKNSDKKAWQLIKESGCADLRVGGIKLSNLHCNFLENLDKASSEDAENLIENIKKEVFKKTNINLELELEVVGKK</sequence>
<dbReference type="PANTHER" id="PTHR21071">
    <property type="entry name" value="UDP-N-ACETYLENOLPYRUVOYLGLUCOSAMINE REDUCTASE"/>
    <property type="match status" value="1"/>
</dbReference>
<evidence type="ECO:0000256" key="2">
    <source>
        <dbReference type="ARBA" id="ARBA00003921"/>
    </source>
</evidence>
<dbReference type="GO" id="GO:0071555">
    <property type="term" value="P:cell wall organization"/>
    <property type="evidence" value="ECO:0007669"/>
    <property type="project" value="UniProtKB-KW"/>
</dbReference>
<comment type="caution">
    <text evidence="21">The sequence shown here is derived from an EMBL/GenBank/DDBJ whole genome shotgun (WGS) entry which is preliminary data.</text>
</comment>
<dbReference type="NCBIfam" id="TIGR00179">
    <property type="entry name" value="murB"/>
    <property type="match status" value="1"/>
</dbReference>
<dbReference type="Proteomes" id="UP000713222">
    <property type="component" value="Unassembled WGS sequence"/>
</dbReference>
<evidence type="ECO:0000256" key="9">
    <source>
        <dbReference type="ARBA" id="ARBA00022630"/>
    </source>
</evidence>
<keyword evidence="11 19" id="KW-0521">NADP</keyword>
<evidence type="ECO:0000256" key="17">
    <source>
        <dbReference type="ARBA" id="ARBA00031026"/>
    </source>
</evidence>
<organism evidence="21 22">
    <name type="scientific">Candidatus Fonsibacter lacus</name>
    <dbReference type="NCBI Taxonomy" id="2576439"/>
    <lineage>
        <taxon>Bacteria</taxon>
        <taxon>Pseudomonadati</taxon>
        <taxon>Pseudomonadota</taxon>
        <taxon>Alphaproteobacteria</taxon>
        <taxon>Candidatus Pelagibacterales</taxon>
        <taxon>Candidatus Pelagibacterales incertae sedis</taxon>
        <taxon>Candidatus Fonsibacter</taxon>
    </lineage>
</organism>
<dbReference type="GO" id="GO:0008360">
    <property type="term" value="P:regulation of cell shape"/>
    <property type="evidence" value="ECO:0007669"/>
    <property type="project" value="UniProtKB-KW"/>
</dbReference>
<feature type="active site" evidence="19">
    <location>
        <position position="295"/>
    </location>
</feature>
<keyword evidence="10 19" id="KW-0274">FAD</keyword>